<name>A0A481ZCC4_9VIRU</name>
<organism evidence="1">
    <name type="scientific">Pithovirus LCPAC403</name>
    <dbReference type="NCBI Taxonomy" id="2506596"/>
    <lineage>
        <taxon>Viruses</taxon>
        <taxon>Pithoviruses</taxon>
    </lineage>
</organism>
<evidence type="ECO:0000313" key="1">
    <source>
        <dbReference type="EMBL" id="QBK93135.1"/>
    </source>
</evidence>
<sequence length="120" mass="14559">MSRKFNTLCKDESYWKNRVLNKYGIRKMYGSTWRETARRMEEFNMINLNIEWIDGRSYREILDDTLRDGADTLTDLPKRYLLPLINNDNDDANTFRYEMNDEKAIQNFSDEFLDRSYTED</sequence>
<accession>A0A481ZCC4</accession>
<reference evidence="1" key="1">
    <citation type="journal article" date="2019" name="MBio">
        <title>Virus Genomes from Deep Sea Sediments Expand the Ocean Megavirome and Support Independent Origins of Viral Gigantism.</title>
        <authorList>
            <person name="Backstrom D."/>
            <person name="Yutin N."/>
            <person name="Jorgensen S.L."/>
            <person name="Dharamshi J."/>
            <person name="Homa F."/>
            <person name="Zaremba-Niedwiedzka K."/>
            <person name="Spang A."/>
            <person name="Wolf Y.I."/>
            <person name="Koonin E.V."/>
            <person name="Ettema T.J."/>
        </authorList>
    </citation>
    <scope>NUCLEOTIDE SEQUENCE</scope>
</reference>
<gene>
    <name evidence="1" type="ORF">LCPAC403_02690</name>
</gene>
<dbReference type="EMBL" id="MK500590">
    <property type="protein sequence ID" value="QBK93135.1"/>
    <property type="molecule type" value="Genomic_DNA"/>
</dbReference>
<protein>
    <submittedName>
        <fullName evidence="1">F-box family protein</fullName>
    </submittedName>
</protein>
<proteinExistence type="predicted"/>